<evidence type="ECO:0000313" key="2">
    <source>
        <dbReference type="Proteomes" id="UP001212997"/>
    </source>
</evidence>
<gene>
    <name evidence="1" type="ORF">NLI96_g5384</name>
</gene>
<evidence type="ECO:0000313" key="1">
    <source>
        <dbReference type="EMBL" id="KAJ3484801.1"/>
    </source>
</evidence>
<dbReference type="AlphaFoldDB" id="A0AAD5V7R8"/>
<dbReference type="Proteomes" id="UP001212997">
    <property type="component" value="Unassembled WGS sequence"/>
</dbReference>
<protein>
    <submittedName>
        <fullName evidence="1">Uncharacterized protein</fullName>
    </submittedName>
</protein>
<name>A0AAD5V7R8_9APHY</name>
<dbReference type="EMBL" id="JANAWD010000175">
    <property type="protein sequence ID" value="KAJ3484801.1"/>
    <property type="molecule type" value="Genomic_DNA"/>
</dbReference>
<sequence length="231" mass="26937">MRNEITTQDIVNELEVRVFMMLLDYVRDPELLLDLLDNTDSVISGSFVNRFIEGAGNWVEGDMDIYVDILSAHLLLEFLRSQGYRVTSPARNRERYGRRGGGIEEVIKMQKENPTRRVDIIVSSNKSSTYPIAHFWATHVMNFLTGSEICIAYPATMDKVGFVVPSRMQEWRVRILRGKYERRGYVFPEMERAMLGEVRYFGDEQCWILPIKRVRRKIMGGRISNAVVWKF</sequence>
<proteinExistence type="predicted"/>
<keyword evidence="2" id="KW-1185">Reference proteome</keyword>
<reference evidence="1" key="1">
    <citation type="submission" date="2022-07" db="EMBL/GenBank/DDBJ databases">
        <title>Genome Sequence of Physisporinus lineatus.</title>
        <authorList>
            <person name="Buettner E."/>
        </authorList>
    </citation>
    <scope>NUCLEOTIDE SEQUENCE</scope>
    <source>
        <strain evidence="1">VT162</strain>
    </source>
</reference>
<accession>A0AAD5V7R8</accession>
<organism evidence="1 2">
    <name type="scientific">Meripilus lineatus</name>
    <dbReference type="NCBI Taxonomy" id="2056292"/>
    <lineage>
        <taxon>Eukaryota</taxon>
        <taxon>Fungi</taxon>
        <taxon>Dikarya</taxon>
        <taxon>Basidiomycota</taxon>
        <taxon>Agaricomycotina</taxon>
        <taxon>Agaricomycetes</taxon>
        <taxon>Polyporales</taxon>
        <taxon>Meripilaceae</taxon>
        <taxon>Meripilus</taxon>
    </lineage>
</organism>
<comment type="caution">
    <text evidence="1">The sequence shown here is derived from an EMBL/GenBank/DDBJ whole genome shotgun (WGS) entry which is preliminary data.</text>
</comment>